<evidence type="ECO:0000313" key="1">
    <source>
        <dbReference type="WBParaSite" id="MCU_005740-RB"/>
    </source>
</evidence>
<proteinExistence type="predicted"/>
<reference evidence="1" key="1">
    <citation type="submission" date="2019-11" db="UniProtKB">
        <authorList>
            <consortium name="WormBaseParasite"/>
        </authorList>
    </citation>
    <scope>IDENTIFICATION</scope>
</reference>
<name>A0A5K3F881_MESCO</name>
<protein>
    <submittedName>
        <fullName evidence="1">UPF0047 protein YjbQ</fullName>
    </submittedName>
</protein>
<dbReference type="WBParaSite" id="MCU_005740-RB">
    <property type="protein sequence ID" value="MCU_005740-RB"/>
    <property type="gene ID" value="MCU_005740"/>
</dbReference>
<dbReference type="AlphaFoldDB" id="A0A5K3F881"/>
<sequence>FFNLVQIHSELILNAAFMLCFDVLVQHTSCSLTLNESWDSDVK</sequence>
<accession>A0A5K3F881</accession>
<organism evidence="1">
    <name type="scientific">Mesocestoides corti</name>
    <name type="common">Flatworm</name>
    <dbReference type="NCBI Taxonomy" id="53468"/>
    <lineage>
        <taxon>Eukaryota</taxon>
        <taxon>Metazoa</taxon>
        <taxon>Spiralia</taxon>
        <taxon>Lophotrochozoa</taxon>
        <taxon>Platyhelminthes</taxon>
        <taxon>Cestoda</taxon>
        <taxon>Eucestoda</taxon>
        <taxon>Cyclophyllidea</taxon>
        <taxon>Mesocestoididae</taxon>
        <taxon>Mesocestoides</taxon>
    </lineage>
</organism>